<dbReference type="EMBL" id="MOAM01000035">
    <property type="protein sequence ID" value="ROL64684.1"/>
    <property type="molecule type" value="Genomic_DNA"/>
</dbReference>
<accession>A0A423CZG8</accession>
<feature type="region of interest" description="Disordered" evidence="1">
    <location>
        <begin position="846"/>
        <end position="866"/>
    </location>
</feature>
<proteinExistence type="predicted"/>
<protein>
    <submittedName>
        <fullName evidence="2">Uncharacterized protein</fullName>
    </submittedName>
</protein>
<evidence type="ECO:0000313" key="2">
    <source>
        <dbReference type="EMBL" id="ROL64684.1"/>
    </source>
</evidence>
<evidence type="ECO:0000256" key="1">
    <source>
        <dbReference type="SAM" id="MobiDB-lite"/>
    </source>
</evidence>
<feature type="compositionally biased region" description="Polar residues" evidence="1">
    <location>
        <begin position="847"/>
        <end position="866"/>
    </location>
</feature>
<comment type="caution">
    <text evidence="2">The sequence shown here is derived from an EMBL/GenBank/DDBJ whole genome shotgun (WGS) entry which is preliminary data.</text>
</comment>
<reference evidence="2 3" key="1">
    <citation type="submission" date="2016-10" db="EMBL/GenBank/DDBJ databases">
        <title>Comparative genome analysis of multiple Pseudomonas spp. focuses on biocontrol and plant growth promoting traits.</title>
        <authorList>
            <person name="Tao X.-Y."/>
            <person name="Taylor C.G."/>
        </authorList>
    </citation>
    <scope>NUCLEOTIDE SEQUENCE [LARGE SCALE GENOMIC DNA]</scope>
    <source>
        <strain evidence="2 3">15D11</strain>
    </source>
</reference>
<name>A0A423CZG8_9PSED</name>
<dbReference type="AlphaFoldDB" id="A0A423CZG8"/>
<evidence type="ECO:0000313" key="3">
    <source>
        <dbReference type="Proteomes" id="UP000285286"/>
    </source>
</evidence>
<sequence>MDSVVTQISNGTEPGATLISQADLSEILEVGGPRLPRIFESQLLDFWNAQDEHALNLLQRISLFVAGDMQAEASKLPDGQPQWLQLPASIVFFKPSLSDGAQQGIAIRHTDRSANAVLYTLNSGLVVYPSADALEAHLSDQLSDPSPGFRPEQNVFEAFAKGLLEQQLQGLSTTVPGEFKTSTALAQHVDQLINLNELFCRLRPPSLSASAHSSDPLPAWMHQASTADRQLIARQLAALAALEQSSQAIALPSLARYTAEVLDAQMKRDHPGQSLPPAADFIVQVIDYTPPFFDPLHLTPGSSSHPQTPRSLIEVAALNTQALPLERSQISLHSGKAVPTWATTAYFRQLISRVDVGETYPALLQRTLLDDAPQAALQQALFVERLRILLPILLITPRPEGKGALSEPARRCVHAAFAPGNDPLSDNIQFAHLALQLSHNASPPVPAQGLFTIEPAGSAPSLLVLYAPQCTPQLMEFSSRAALLSRLKQPGPLHDAVLGALPEGQVRTALRRGDNWSPALDSNYLGGELGLRHESILLAQAPITSHALGLVYQANARSLIEQARQATTSNAEQHWLSAEQTLGMLLSVLLPMLEGPLADIAWIAQFYASVYTLHTAAQNQDSQAQKSALVHVLIQLSLMLIHESVRTGKVGSRQAQPARELGNAIRKRRSLLNLPQQPTATLLDFSGWSSPALSRQNLERLRALAIAPIDPLDGALSDQDEQGLFIHQGQRCVRLPQGWFRIEQGANEAWRIIDPHTSAPGPHIARGSAGTWQLDLRLHLRGGAPVSNAALKRLHIQLRQARLLLAQEAHEIAAGEHFRGLPIEVEEQLESKAQARRACATALEKQIASSPDQSTSQTISQLRSSAQRLQHAGRRLRIERLKTLPPTATGIDFLQEQNEIVITRLGERTDVSGGKGTDFLQEFSVQDRRGKPLAYAHFHYSSASSAESNYQAAHLKKPEQRFMGLSGQKVQASRGMPVTAIYRDRISPLLARKLFFKD</sequence>
<keyword evidence="3" id="KW-1185">Reference proteome</keyword>
<gene>
    <name evidence="2" type="ORF">BHU25_22650</name>
</gene>
<organism evidence="2 3">
    <name type="scientific">Pseudomonas vranovensis</name>
    <dbReference type="NCBI Taxonomy" id="321661"/>
    <lineage>
        <taxon>Bacteria</taxon>
        <taxon>Pseudomonadati</taxon>
        <taxon>Pseudomonadota</taxon>
        <taxon>Gammaproteobacteria</taxon>
        <taxon>Pseudomonadales</taxon>
        <taxon>Pseudomonadaceae</taxon>
        <taxon>Pseudomonas</taxon>
    </lineage>
</organism>
<dbReference type="Proteomes" id="UP000285286">
    <property type="component" value="Unassembled WGS sequence"/>
</dbReference>